<dbReference type="GO" id="GO:0009244">
    <property type="term" value="P:lipopolysaccharide core region biosynthetic process"/>
    <property type="evidence" value="ECO:0007669"/>
    <property type="project" value="TreeGrafter"/>
</dbReference>
<dbReference type="Pfam" id="PF02606">
    <property type="entry name" value="LpxK"/>
    <property type="match status" value="1"/>
</dbReference>
<evidence type="ECO:0000256" key="5">
    <source>
        <dbReference type="ARBA" id="ARBA00022516"/>
    </source>
</evidence>
<dbReference type="InterPro" id="IPR027417">
    <property type="entry name" value="P-loop_NTPase"/>
</dbReference>
<evidence type="ECO:0000256" key="13">
    <source>
        <dbReference type="HAMAP-Rule" id="MF_00409"/>
    </source>
</evidence>
<dbReference type="GO" id="GO:0009245">
    <property type="term" value="P:lipid A biosynthetic process"/>
    <property type="evidence" value="ECO:0007669"/>
    <property type="project" value="UniProtKB-UniRule"/>
</dbReference>
<dbReference type="EMBL" id="BMKA01000002">
    <property type="protein sequence ID" value="GGA17818.1"/>
    <property type="molecule type" value="Genomic_DNA"/>
</dbReference>
<comment type="pathway">
    <text evidence="2 13">Glycolipid biosynthesis; lipid IV(A) biosynthesis; lipid IV(A) from (3R)-3-hydroxytetradecanoyl-[acyl-carrier-protein] and UDP-N-acetyl-alpha-D-glucosamine: step 6/6.</text>
</comment>
<keyword evidence="9 13" id="KW-0418">Kinase</keyword>
<evidence type="ECO:0000313" key="14">
    <source>
        <dbReference type="EMBL" id="GGA17818.1"/>
    </source>
</evidence>
<dbReference type="PANTHER" id="PTHR42724:SF1">
    <property type="entry name" value="TETRAACYLDISACCHARIDE 4'-KINASE, MITOCHONDRIAL-RELATED"/>
    <property type="match status" value="1"/>
</dbReference>
<keyword evidence="5 13" id="KW-0444">Lipid biosynthesis</keyword>
<dbReference type="InterPro" id="IPR003758">
    <property type="entry name" value="LpxK"/>
</dbReference>
<keyword evidence="8 13" id="KW-0547">Nucleotide-binding</keyword>
<keyword evidence="11 13" id="KW-0443">Lipid metabolism</keyword>
<evidence type="ECO:0000256" key="4">
    <source>
        <dbReference type="ARBA" id="ARBA00016436"/>
    </source>
</evidence>
<evidence type="ECO:0000256" key="12">
    <source>
        <dbReference type="ARBA" id="ARBA00029757"/>
    </source>
</evidence>
<evidence type="ECO:0000256" key="11">
    <source>
        <dbReference type="ARBA" id="ARBA00023098"/>
    </source>
</evidence>
<dbReference type="EC" id="2.7.1.130" evidence="3 13"/>
<dbReference type="PANTHER" id="PTHR42724">
    <property type="entry name" value="TETRAACYLDISACCHARIDE 4'-KINASE"/>
    <property type="match status" value="1"/>
</dbReference>
<keyword evidence="10 13" id="KW-0067">ATP-binding</keyword>
<evidence type="ECO:0000256" key="2">
    <source>
        <dbReference type="ARBA" id="ARBA00004870"/>
    </source>
</evidence>
<evidence type="ECO:0000256" key="3">
    <source>
        <dbReference type="ARBA" id="ARBA00012071"/>
    </source>
</evidence>
<evidence type="ECO:0000256" key="7">
    <source>
        <dbReference type="ARBA" id="ARBA00022679"/>
    </source>
</evidence>
<evidence type="ECO:0000256" key="1">
    <source>
        <dbReference type="ARBA" id="ARBA00002274"/>
    </source>
</evidence>
<organism evidence="14 15">
    <name type="scientific">Neptunicoccus cionae</name>
    <dbReference type="NCBI Taxonomy" id="2035344"/>
    <lineage>
        <taxon>Bacteria</taxon>
        <taxon>Pseudomonadati</taxon>
        <taxon>Pseudomonadota</taxon>
        <taxon>Alphaproteobacteria</taxon>
        <taxon>Rhodobacterales</taxon>
        <taxon>Paracoccaceae</taxon>
        <taxon>Neptunicoccus</taxon>
    </lineage>
</organism>
<keyword evidence="15" id="KW-1185">Reference proteome</keyword>
<dbReference type="GO" id="GO:0005886">
    <property type="term" value="C:plasma membrane"/>
    <property type="evidence" value="ECO:0007669"/>
    <property type="project" value="TreeGrafter"/>
</dbReference>
<evidence type="ECO:0000256" key="6">
    <source>
        <dbReference type="ARBA" id="ARBA00022556"/>
    </source>
</evidence>
<dbReference type="GO" id="GO:0009029">
    <property type="term" value="F:lipid-A 4'-kinase activity"/>
    <property type="evidence" value="ECO:0007669"/>
    <property type="project" value="UniProtKB-UniRule"/>
</dbReference>
<dbReference type="SUPFAM" id="SSF52540">
    <property type="entry name" value="P-loop containing nucleoside triphosphate hydrolases"/>
    <property type="match status" value="1"/>
</dbReference>
<evidence type="ECO:0000256" key="9">
    <source>
        <dbReference type="ARBA" id="ARBA00022777"/>
    </source>
</evidence>
<comment type="similarity">
    <text evidence="13">Belongs to the LpxK family.</text>
</comment>
<accession>A0A916QX17</accession>
<dbReference type="RefSeq" id="WP_188673630.1">
    <property type="nucleotide sequence ID" value="NZ_BMKA01000002.1"/>
</dbReference>
<keyword evidence="7 13" id="KW-0808">Transferase</keyword>
<gene>
    <name evidence="13 14" type="primary">lpxK</name>
    <name evidence="14" type="ORF">GCM10011498_18040</name>
</gene>
<evidence type="ECO:0000256" key="8">
    <source>
        <dbReference type="ARBA" id="ARBA00022741"/>
    </source>
</evidence>
<reference evidence="14" key="2">
    <citation type="submission" date="2020-09" db="EMBL/GenBank/DDBJ databases">
        <authorList>
            <person name="Sun Q."/>
            <person name="Zhou Y."/>
        </authorList>
    </citation>
    <scope>NUCLEOTIDE SEQUENCE</scope>
    <source>
        <strain evidence="14">CGMCC 1.15880</strain>
    </source>
</reference>
<name>A0A916QX17_9RHOB</name>
<protein>
    <recommendedName>
        <fullName evidence="4 13">Tetraacyldisaccharide 4'-kinase</fullName>
        <ecNumber evidence="3 13">2.7.1.130</ecNumber>
    </recommendedName>
    <alternativeName>
        <fullName evidence="12 13">Lipid A 4'-kinase</fullName>
    </alternativeName>
</protein>
<dbReference type="HAMAP" id="MF_00409">
    <property type="entry name" value="LpxK"/>
    <property type="match status" value="1"/>
</dbReference>
<dbReference type="Proteomes" id="UP000628017">
    <property type="component" value="Unassembled WGS sequence"/>
</dbReference>
<evidence type="ECO:0000256" key="10">
    <source>
        <dbReference type="ARBA" id="ARBA00022840"/>
    </source>
</evidence>
<keyword evidence="6 13" id="KW-0441">Lipid A biosynthesis</keyword>
<reference evidence="14" key="1">
    <citation type="journal article" date="2014" name="Int. J. Syst. Evol. Microbiol.">
        <title>Complete genome sequence of Corynebacterium casei LMG S-19264T (=DSM 44701T), isolated from a smear-ripened cheese.</title>
        <authorList>
            <consortium name="US DOE Joint Genome Institute (JGI-PGF)"/>
            <person name="Walter F."/>
            <person name="Albersmeier A."/>
            <person name="Kalinowski J."/>
            <person name="Ruckert C."/>
        </authorList>
    </citation>
    <scope>NUCLEOTIDE SEQUENCE</scope>
    <source>
        <strain evidence="14">CGMCC 1.15880</strain>
    </source>
</reference>
<dbReference type="NCBIfam" id="TIGR00682">
    <property type="entry name" value="lpxK"/>
    <property type="match status" value="1"/>
</dbReference>
<proteinExistence type="inferred from homology"/>
<feature type="binding site" evidence="13">
    <location>
        <begin position="55"/>
        <end position="62"/>
    </location>
    <ligand>
        <name>ATP</name>
        <dbReference type="ChEBI" id="CHEBI:30616"/>
    </ligand>
</feature>
<comment type="function">
    <text evidence="1 13">Transfers the gamma-phosphate of ATP to the 4'-position of a tetraacyldisaccharide 1-phosphate intermediate (termed DS-1-P) to form tetraacyldisaccharide 1,4'-bis-phosphate (lipid IVA).</text>
</comment>
<evidence type="ECO:0000313" key="15">
    <source>
        <dbReference type="Proteomes" id="UP000628017"/>
    </source>
</evidence>
<dbReference type="GO" id="GO:0005524">
    <property type="term" value="F:ATP binding"/>
    <property type="evidence" value="ECO:0007669"/>
    <property type="project" value="UniProtKB-UniRule"/>
</dbReference>
<sequence>MKPPAFWSAPQTAPGLWPRVLAPLSALWRFGASRRHAKGRHLRVRVPIICVGNINIGGTGKTPTVIALMGLLADMGMRPHVVSKGYGGQAVGPLRVDEVKHTASDVGDEPLLLAAFGPCWVAKDRAAGAEAALAAGADVIILDDGMQNPDLVKDFTIVVVDAAVGFGNGRVLPAGPLRQTLQSGLAQADMVLSIGPSEAQKAFATNWPDLRGVPHLRAELKPLETGMLWHDLRAFAFAGIGRPEKFFDTLRTSGATVVATRSFGDHETLSDTLLKRMESEAESLGAQMVTTEKDAVRLPRNFRHKVVTLPVRLSVQEPERLSALLEPVVARD</sequence>
<comment type="caution">
    <text evidence="14">The sequence shown here is derived from an EMBL/GenBank/DDBJ whole genome shotgun (WGS) entry which is preliminary data.</text>
</comment>
<comment type="catalytic activity">
    <reaction evidence="13">
        <text>a lipid A disaccharide + ATP = a lipid IVA + ADP + H(+)</text>
        <dbReference type="Rhea" id="RHEA:67840"/>
        <dbReference type="ChEBI" id="CHEBI:15378"/>
        <dbReference type="ChEBI" id="CHEBI:30616"/>
        <dbReference type="ChEBI" id="CHEBI:176343"/>
        <dbReference type="ChEBI" id="CHEBI:176425"/>
        <dbReference type="ChEBI" id="CHEBI:456216"/>
        <dbReference type="EC" id="2.7.1.130"/>
    </reaction>
</comment>
<dbReference type="AlphaFoldDB" id="A0A916QX17"/>